<feature type="coiled-coil region" evidence="9">
    <location>
        <begin position="607"/>
        <end position="634"/>
    </location>
</feature>
<dbReference type="Pfam" id="PF00069">
    <property type="entry name" value="Pkinase"/>
    <property type="match status" value="1"/>
</dbReference>
<dbReference type="OrthoDB" id="4062651at2759"/>
<dbReference type="FunFam" id="3.30.200.20:FF:000075">
    <property type="entry name" value="Probable serine/threonine-protein kinase WNK1"/>
    <property type="match status" value="1"/>
</dbReference>
<sequence length="651" mass="73653">MSLVGTECSEEGSGFLEPSDPDIIETDPTSRYHRYKEVIGKGAFKTVFKAFDEVNGLEIAWSQVRIDEVLQSPGDLERLYSEVHLLRSLKHSNIVRFFNSWIDDKHRNVNMITELFTSGSLRQYRKKHKKVDMRAVKGWARQILMGLIYLHNHNPPIIHRDLKCDNIFINGHQGEVKIGDLGLATLLKHKKAKSVIGTPEFMAPELYDENYNELADIYSFGMCMLELATSEYPYRECRNSAQIYKKVSSGIMPVSLSKVKDPEIKSFIEKCLVPASQRLSAKELLMDPFLAVNVSIKNRPLPLPDIVLPKFGAFENRCLMSEGPASARIGSISMDLGDTNGKPLITVFYNSVDDAPPLPCVEIRRLMGGDRFFLKGEQNEENSVSLVLRITDQGGRTRNIHFIFYLDSDTAISVSSEMVEQLELAEHNVKFIAELIDLLLTTLVPDWKPCVAIDHLISPNGKRTHVTQQKYDPQLAKYKQTSVDSTQIVAEDVGPSTSHEKENHDSVIFYDVLSHASIGLQRTKTEDLYSVTSYTSATSDFNDKNLSTVSFMSAKSGFTDCTLPSLNGGSQSSLGSEIRASFDKKSKFPSMEINNYPLSTSSYYEREDDLRTELEKIERQYQEAMKDLSRRRYEAIVETRKKLSLKNTIIE</sequence>
<dbReference type="PROSITE" id="PS00108">
    <property type="entry name" value="PROTEIN_KINASE_ST"/>
    <property type="match status" value="1"/>
</dbReference>
<dbReference type="InterPro" id="IPR011009">
    <property type="entry name" value="Kinase-like_dom_sf"/>
</dbReference>
<evidence type="ECO:0000313" key="12">
    <source>
        <dbReference type="Proteomes" id="UP000087171"/>
    </source>
</evidence>
<dbReference type="GeneID" id="101505794"/>
<evidence type="ECO:0000256" key="6">
    <source>
        <dbReference type="ARBA" id="ARBA00022840"/>
    </source>
</evidence>
<dbReference type="Gene3D" id="3.30.200.20">
    <property type="entry name" value="Phosphorylase Kinase, domain 1"/>
    <property type="match status" value="1"/>
</dbReference>
<evidence type="ECO:0000259" key="11">
    <source>
        <dbReference type="PROSITE" id="PS50011"/>
    </source>
</evidence>
<keyword evidence="3" id="KW-0808">Transferase</keyword>
<dbReference type="CDD" id="cd13983">
    <property type="entry name" value="STKc_WNK"/>
    <property type="match status" value="1"/>
</dbReference>
<reference evidence="12" key="1">
    <citation type="journal article" date="2013" name="Nat. Biotechnol.">
        <title>Draft genome sequence of chickpea (Cicer arietinum) provides a resource for trait improvement.</title>
        <authorList>
            <person name="Varshney R.K."/>
            <person name="Song C."/>
            <person name="Saxena R.K."/>
            <person name="Azam S."/>
            <person name="Yu S."/>
            <person name="Sharpe A.G."/>
            <person name="Cannon S."/>
            <person name="Baek J."/>
            <person name="Rosen B.D."/>
            <person name="Tar'an B."/>
            <person name="Millan T."/>
            <person name="Zhang X."/>
            <person name="Ramsay L.D."/>
            <person name="Iwata A."/>
            <person name="Wang Y."/>
            <person name="Nelson W."/>
            <person name="Farmer A.D."/>
            <person name="Gaur P.M."/>
            <person name="Soderlund C."/>
            <person name="Penmetsa R.V."/>
            <person name="Xu C."/>
            <person name="Bharti A.K."/>
            <person name="He W."/>
            <person name="Winter P."/>
            <person name="Zhao S."/>
            <person name="Hane J.K."/>
            <person name="Carrasquilla-Garcia N."/>
            <person name="Condie J.A."/>
            <person name="Upadhyaya H.D."/>
            <person name="Luo M.C."/>
            <person name="Thudi M."/>
            <person name="Gowda C.L."/>
            <person name="Singh N.P."/>
            <person name="Lichtenzveig J."/>
            <person name="Gali K.K."/>
            <person name="Rubio J."/>
            <person name="Nadarajan N."/>
            <person name="Dolezel J."/>
            <person name="Bansal K.C."/>
            <person name="Xu X."/>
            <person name="Edwards D."/>
            <person name="Zhang G."/>
            <person name="Kahl G."/>
            <person name="Gil J."/>
            <person name="Singh K.B."/>
            <person name="Datta S.K."/>
            <person name="Jackson S.A."/>
            <person name="Wang J."/>
            <person name="Cook D.R."/>
        </authorList>
    </citation>
    <scope>NUCLEOTIDE SEQUENCE [LARGE SCALE GENOMIC DNA]</scope>
    <source>
        <strain evidence="12">cv. CDC Frontier</strain>
    </source>
</reference>
<comment type="catalytic activity">
    <reaction evidence="7">
        <text>L-threonyl-[protein] + ATP = O-phospho-L-threonyl-[protein] + ADP + H(+)</text>
        <dbReference type="Rhea" id="RHEA:46608"/>
        <dbReference type="Rhea" id="RHEA-COMP:11060"/>
        <dbReference type="Rhea" id="RHEA-COMP:11605"/>
        <dbReference type="ChEBI" id="CHEBI:15378"/>
        <dbReference type="ChEBI" id="CHEBI:30013"/>
        <dbReference type="ChEBI" id="CHEBI:30616"/>
        <dbReference type="ChEBI" id="CHEBI:61977"/>
        <dbReference type="ChEBI" id="CHEBI:456216"/>
        <dbReference type="EC" id="2.7.11.1"/>
    </reaction>
</comment>
<reference evidence="13 14" key="2">
    <citation type="submission" date="2025-04" db="UniProtKB">
        <authorList>
            <consortium name="RefSeq"/>
        </authorList>
    </citation>
    <scope>IDENTIFICATION</scope>
    <source>
        <tissue evidence="13 14">Etiolated seedlings</tissue>
    </source>
</reference>
<dbReference type="Gene3D" id="3.10.20.90">
    <property type="entry name" value="Phosphatidylinositol 3-kinase Catalytic Subunit, Chain A, domain 1"/>
    <property type="match status" value="1"/>
</dbReference>
<feature type="region of interest" description="Disordered" evidence="10">
    <location>
        <begin position="1"/>
        <end position="20"/>
    </location>
</feature>
<evidence type="ECO:0000256" key="2">
    <source>
        <dbReference type="ARBA" id="ARBA00022527"/>
    </source>
</evidence>
<name>A0A1S3EA59_CICAR</name>
<evidence type="ECO:0000256" key="8">
    <source>
        <dbReference type="ARBA" id="ARBA00048679"/>
    </source>
</evidence>
<dbReference type="PROSITE" id="PS50011">
    <property type="entry name" value="PROTEIN_KINASE_DOM"/>
    <property type="match status" value="1"/>
</dbReference>
<dbReference type="GO" id="GO:0005524">
    <property type="term" value="F:ATP binding"/>
    <property type="evidence" value="ECO:0007669"/>
    <property type="project" value="UniProtKB-KW"/>
</dbReference>
<accession>A0A1S3EA59</accession>
<evidence type="ECO:0000256" key="1">
    <source>
        <dbReference type="ARBA" id="ARBA00012513"/>
    </source>
</evidence>
<dbReference type="RefSeq" id="XP_012571876.1">
    <property type="nucleotide sequence ID" value="XM_012716422.2"/>
</dbReference>
<keyword evidence="12" id="KW-1185">Reference proteome</keyword>
<keyword evidence="9" id="KW-0175">Coiled coil</keyword>
<dbReference type="Proteomes" id="UP000087171">
    <property type="component" value="Chromosome Ca5"/>
</dbReference>
<dbReference type="Gene3D" id="1.10.510.10">
    <property type="entry name" value="Transferase(Phosphotransferase) domain 1"/>
    <property type="match status" value="1"/>
</dbReference>
<proteinExistence type="predicted"/>
<organism evidence="12 14">
    <name type="scientific">Cicer arietinum</name>
    <name type="common">Chickpea</name>
    <name type="synonym">Garbanzo</name>
    <dbReference type="NCBI Taxonomy" id="3827"/>
    <lineage>
        <taxon>Eukaryota</taxon>
        <taxon>Viridiplantae</taxon>
        <taxon>Streptophyta</taxon>
        <taxon>Embryophyta</taxon>
        <taxon>Tracheophyta</taxon>
        <taxon>Spermatophyta</taxon>
        <taxon>Magnoliopsida</taxon>
        <taxon>eudicotyledons</taxon>
        <taxon>Gunneridae</taxon>
        <taxon>Pentapetalae</taxon>
        <taxon>rosids</taxon>
        <taxon>fabids</taxon>
        <taxon>Fabales</taxon>
        <taxon>Fabaceae</taxon>
        <taxon>Papilionoideae</taxon>
        <taxon>50 kb inversion clade</taxon>
        <taxon>NPAAA clade</taxon>
        <taxon>Hologalegina</taxon>
        <taxon>IRL clade</taxon>
        <taxon>Cicereae</taxon>
        <taxon>Cicer</taxon>
    </lineage>
</organism>
<keyword evidence="6" id="KW-0067">ATP-binding</keyword>
<comment type="catalytic activity">
    <reaction evidence="8">
        <text>L-seryl-[protein] + ATP = O-phospho-L-seryl-[protein] + ADP + H(+)</text>
        <dbReference type="Rhea" id="RHEA:17989"/>
        <dbReference type="Rhea" id="RHEA-COMP:9863"/>
        <dbReference type="Rhea" id="RHEA-COMP:11604"/>
        <dbReference type="ChEBI" id="CHEBI:15378"/>
        <dbReference type="ChEBI" id="CHEBI:29999"/>
        <dbReference type="ChEBI" id="CHEBI:30616"/>
        <dbReference type="ChEBI" id="CHEBI:83421"/>
        <dbReference type="ChEBI" id="CHEBI:456216"/>
        <dbReference type="EC" id="2.7.11.1"/>
    </reaction>
</comment>
<gene>
    <name evidence="13 14" type="primary">LOC101505794</name>
</gene>
<evidence type="ECO:0000256" key="3">
    <source>
        <dbReference type="ARBA" id="ARBA00022679"/>
    </source>
</evidence>
<dbReference type="RefSeq" id="XP_004502910.1">
    <property type="nucleotide sequence ID" value="XM_004502853.3"/>
</dbReference>
<dbReference type="PANTHER" id="PTHR13902">
    <property type="entry name" value="SERINE/THREONINE-PROTEIN KINASE WNK WITH NO LYSINE -RELATED"/>
    <property type="match status" value="1"/>
</dbReference>
<dbReference type="KEGG" id="cam:101505794"/>
<evidence type="ECO:0000313" key="13">
    <source>
        <dbReference type="RefSeq" id="XP_004502910.1"/>
    </source>
</evidence>
<dbReference type="PaxDb" id="3827-XP_004502910.1"/>
<dbReference type="InterPro" id="IPR008271">
    <property type="entry name" value="Ser/Thr_kinase_AS"/>
</dbReference>
<dbReference type="GO" id="GO:0004674">
    <property type="term" value="F:protein serine/threonine kinase activity"/>
    <property type="evidence" value="ECO:0007669"/>
    <property type="project" value="UniProtKB-KW"/>
</dbReference>
<dbReference type="SMART" id="SM00220">
    <property type="entry name" value="S_TKc"/>
    <property type="match status" value="1"/>
</dbReference>
<dbReference type="InterPro" id="IPR000719">
    <property type="entry name" value="Prot_kinase_dom"/>
</dbReference>
<evidence type="ECO:0000256" key="4">
    <source>
        <dbReference type="ARBA" id="ARBA00022741"/>
    </source>
</evidence>
<dbReference type="eggNOG" id="KOG0584">
    <property type="taxonomic scope" value="Eukaryota"/>
</dbReference>
<evidence type="ECO:0000256" key="7">
    <source>
        <dbReference type="ARBA" id="ARBA00047899"/>
    </source>
</evidence>
<evidence type="ECO:0000256" key="10">
    <source>
        <dbReference type="SAM" id="MobiDB-lite"/>
    </source>
</evidence>
<dbReference type="AlphaFoldDB" id="A0A1S3EA59"/>
<dbReference type="InterPro" id="IPR050588">
    <property type="entry name" value="WNK_Ser-Thr_kinase"/>
</dbReference>
<evidence type="ECO:0000256" key="5">
    <source>
        <dbReference type="ARBA" id="ARBA00022777"/>
    </source>
</evidence>
<protein>
    <recommendedName>
        <fullName evidence="1">non-specific serine/threonine protein kinase</fullName>
        <ecNumber evidence="1">2.7.11.1</ecNumber>
    </recommendedName>
</protein>
<evidence type="ECO:0000256" key="9">
    <source>
        <dbReference type="SAM" id="Coils"/>
    </source>
</evidence>
<keyword evidence="4" id="KW-0547">Nucleotide-binding</keyword>
<dbReference type="FunFam" id="1.10.510.10:FF:000046">
    <property type="entry name" value="probable serine/threonine-protein kinase WNK9"/>
    <property type="match status" value="1"/>
</dbReference>
<evidence type="ECO:0000313" key="14">
    <source>
        <dbReference type="RefSeq" id="XP_012571876.1"/>
    </source>
</evidence>
<keyword evidence="2" id="KW-0723">Serine/threonine-protein kinase</keyword>
<dbReference type="SUPFAM" id="SSF56112">
    <property type="entry name" value="Protein kinase-like (PK-like)"/>
    <property type="match status" value="1"/>
</dbReference>
<feature type="domain" description="Protein kinase" evidence="11">
    <location>
        <begin position="33"/>
        <end position="290"/>
    </location>
</feature>
<dbReference type="EC" id="2.7.11.1" evidence="1"/>
<keyword evidence="5 13" id="KW-0418">Kinase</keyword>